<protein>
    <submittedName>
        <fullName evidence="1">Uncharacterized protein</fullName>
    </submittedName>
</protein>
<gene>
    <name evidence="1" type="ORF">SCARUB_04374</name>
</gene>
<dbReference type="Proteomes" id="UP000094056">
    <property type="component" value="Unassembled WGS sequence"/>
</dbReference>
<dbReference type="EMBL" id="MAYW01000214">
    <property type="protein sequence ID" value="ODS30504.1"/>
    <property type="molecule type" value="Genomic_DNA"/>
</dbReference>
<reference evidence="1 2" key="1">
    <citation type="submission" date="2016-07" db="EMBL/GenBank/DDBJ databases">
        <title>Draft genome of Scalindua rubra, obtained from a brine-seawater interface in the Red Sea, sheds light on salt adaptation in anammox bacteria.</title>
        <authorList>
            <person name="Speth D.R."/>
            <person name="Lagkouvardos I."/>
            <person name="Wang Y."/>
            <person name="Qian P.-Y."/>
            <person name="Dutilh B.E."/>
            <person name="Jetten M.S."/>
        </authorList>
    </citation>
    <scope>NUCLEOTIDE SEQUENCE [LARGE SCALE GENOMIC DNA]</scope>
    <source>
        <strain evidence="1">BSI-1</strain>
    </source>
</reference>
<evidence type="ECO:0000313" key="2">
    <source>
        <dbReference type="Proteomes" id="UP000094056"/>
    </source>
</evidence>
<sequence>MKNTKKAKDHLTKIRKIIAKNPSPIFKMSKDDVIKTLRETREKIWKEKIAIRH</sequence>
<accession>A0A1E3X6A8</accession>
<evidence type="ECO:0000313" key="1">
    <source>
        <dbReference type="EMBL" id="ODS30504.1"/>
    </source>
</evidence>
<name>A0A1E3X6A8_9BACT</name>
<organism evidence="1 2">
    <name type="scientific">Candidatus Scalindua rubra</name>
    <dbReference type="NCBI Taxonomy" id="1872076"/>
    <lineage>
        <taxon>Bacteria</taxon>
        <taxon>Pseudomonadati</taxon>
        <taxon>Planctomycetota</taxon>
        <taxon>Candidatus Brocadiia</taxon>
        <taxon>Candidatus Brocadiales</taxon>
        <taxon>Candidatus Scalinduaceae</taxon>
        <taxon>Candidatus Scalindua</taxon>
    </lineage>
</organism>
<proteinExistence type="predicted"/>
<comment type="caution">
    <text evidence="1">The sequence shown here is derived from an EMBL/GenBank/DDBJ whole genome shotgun (WGS) entry which is preliminary data.</text>
</comment>
<dbReference type="AlphaFoldDB" id="A0A1E3X6A8"/>